<evidence type="ECO:0000256" key="2">
    <source>
        <dbReference type="ARBA" id="ARBA00022814"/>
    </source>
</evidence>
<protein>
    <submittedName>
        <fullName evidence="7">NusB family protein</fullName>
    </submittedName>
</protein>
<dbReference type="InterPro" id="IPR035926">
    <property type="entry name" value="NusB-like_sf"/>
</dbReference>
<dbReference type="RefSeq" id="WP_038560754.1">
    <property type="nucleotide sequence ID" value="NZ_CP007481.1"/>
</dbReference>
<dbReference type="GO" id="GO:0006353">
    <property type="term" value="P:DNA-templated transcription termination"/>
    <property type="evidence" value="ECO:0007669"/>
    <property type="project" value="InterPro"/>
</dbReference>
<evidence type="ECO:0000256" key="3">
    <source>
        <dbReference type="ARBA" id="ARBA00022884"/>
    </source>
</evidence>
<evidence type="ECO:0000256" key="1">
    <source>
        <dbReference type="ARBA" id="ARBA00005952"/>
    </source>
</evidence>
<dbReference type="GO" id="GO:0031564">
    <property type="term" value="P:transcription antitermination"/>
    <property type="evidence" value="ECO:0007669"/>
    <property type="project" value="UniProtKB-KW"/>
</dbReference>
<dbReference type="InterPro" id="IPR006027">
    <property type="entry name" value="NusB_RsmB_TIM44"/>
</dbReference>
<keyword evidence="2" id="KW-0889">Transcription antitermination</keyword>
<dbReference type="GO" id="GO:0005829">
    <property type="term" value="C:cytosol"/>
    <property type="evidence" value="ECO:0007669"/>
    <property type="project" value="TreeGrafter"/>
</dbReference>
<sequence length="145" mass="16821">MLSKRRIARLLSVEVCYSSYFSDLDQNVLLKKALDLHDVSYMRKYDPTLLDPLLELCFSNLELDAQVIERFLSEDWNINRIDNLKLSILRVAISELRLTGLEQKNLVIDEYVTLSRLFLPMQDSNFINAILDKLAGEIERSPGEK</sequence>
<dbReference type="STRING" id="1286528.NHE_0837"/>
<keyword evidence="8" id="KW-1185">Reference proteome</keyword>
<dbReference type="PANTHER" id="PTHR11078:SF3">
    <property type="entry name" value="ANTITERMINATION NUSB DOMAIN-CONTAINING PROTEIN"/>
    <property type="match status" value="1"/>
</dbReference>
<keyword evidence="3" id="KW-0694">RNA-binding</keyword>
<organism evidence="7 8">
    <name type="scientific">Neorickettsia helminthoeca str. Oregon</name>
    <dbReference type="NCBI Taxonomy" id="1286528"/>
    <lineage>
        <taxon>Bacteria</taxon>
        <taxon>Pseudomonadati</taxon>
        <taxon>Pseudomonadota</taxon>
        <taxon>Alphaproteobacteria</taxon>
        <taxon>Rickettsiales</taxon>
        <taxon>Anaplasmataceae</taxon>
        <taxon>Neorickettsia</taxon>
    </lineage>
</organism>
<keyword evidence="5" id="KW-0804">Transcription</keyword>
<name>X5GXH4_9RICK</name>
<accession>X5GXH4</accession>
<dbReference type="HOGENOM" id="CLU_1823303_0_0_5"/>
<dbReference type="KEGG" id="nhm:NHE_0837"/>
<dbReference type="SUPFAM" id="SSF48013">
    <property type="entry name" value="NusB-like"/>
    <property type="match status" value="1"/>
</dbReference>
<evidence type="ECO:0000313" key="7">
    <source>
        <dbReference type="EMBL" id="AHX11757.1"/>
    </source>
</evidence>
<gene>
    <name evidence="7" type="ORF">NHE_0837</name>
</gene>
<dbReference type="Pfam" id="PF01029">
    <property type="entry name" value="NusB"/>
    <property type="match status" value="1"/>
</dbReference>
<dbReference type="EMBL" id="CP007481">
    <property type="protein sequence ID" value="AHX11757.1"/>
    <property type="molecule type" value="Genomic_DNA"/>
</dbReference>
<dbReference type="Proteomes" id="UP000023755">
    <property type="component" value="Chromosome"/>
</dbReference>
<evidence type="ECO:0000259" key="6">
    <source>
        <dbReference type="Pfam" id="PF01029"/>
    </source>
</evidence>
<dbReference type="Gene3D" id="1.10.940.10">
    <property type="entry name" value="NusB-like"/>
    <property type="match status" value="1"/>
</dbReference>
<reference evidence="7 8" key="1">
    <citation type="submission" date="2014-03" db="EMBL/GenBank/DDBJ databases">
        <title>Sequencing and Comparison of Genomes and Transcriptome Profiles of Human Ehrlichiosis Agents.</title>
        <authorList>
            <person name="Lin M."/>
            <person name="Daugherty S.C."/>
            <person name="Nagaraj S."/>
            <person name="Cheng Z."/>
            <person name="Xiong Q."/>
            <person name="Lin F.-Y."/>
            <person name="Sengamalay N."/>
            <person name="Ott S."/>
            <person name="Godinez A."/>
            <person name="Tallon L.J."/>
            <person name="Sadzewicz L."/>
            <person name="Fraser C.M."/>
            <person name="Dunning Hotopp J.C."/>
            <person name="Rikihisa Y."/>
        </authorList>
    </citation>
    <scope>NUCLEOTIDE SEQUENCE [LARGE SCALE GENOMIC DNA]</scope>
    <source>
        <strain evidence="7 8">Oregon</strain>
    </source>
</reference>
<comment type="similarity">
    <text evidence="1">Belongs to the NusB family.</text>
</comment>
<keyword evidence="4" id="KW-0805">Transcription regulation</keyword>
<dbReference type="AlphaFoldDB" id="X5GXH4"/>
<proteinExistence type="inferred from homology"/>
<evidence type="ECO:0000256" key="5">
    <source>
        <dbReference type="ARBA" id="ARBA00023163"/>
    </source>
</evidence>
<feature type="domain" description="NusB/RsmB/TIM44" evidence="6">
    <location>
        <begin position="8"/>
        <end position="135"/>
    </location>
</feature>
<dbReference type="OrthoDB" id="9797817at2"/>
<dbReference type="PANTHER" id="PTHR11078">
    <property type="entry name" value="N UTILIZATION SUBSTANCE PROTEIN B-RELATED"/>
    <property type="match status" value="1"/>
</dbReference>
<evidence type="ECO:0000256" key="4">
    <source>
        <dbReference type="ARBA" id="ARBA00023015"/>
    </source>
</evidence>
<dbReference type="InterPro" id="IPR011605">
    <property type="entry name" value="NusB_fam"/>
</dbReference>
<dbReference type="GO" id="GO:0003723">
    <property type="term" value="F:RNA binding"/>
    <property type="evidence" value="ECO:0007669"/>
    <property type="project" value="UniProtKB-KW"/>
</dbReference>
<evidence type="ECO:0000313" key="8">
    <source>
        <dbReference type="Proteomes" id="UP000023755"/>
    </source>
</evidence>